<accession>F6DQ91</accession>
<reference evidence="2 3" key="2">
    <citation type="journal article" date="2012" name="Stand. Genomic Sci.">
        <title>Complete genome sequence of the sulfate-reducing firmicute Desulfotomaculum ruminis type strain (DL(T)).</title>
        <authorList>
            <person name="Spring S."/>
            <person name="Visser M."/>
            <person name="Lu M."/>
            <person name="Copeland A."/>
            <person name="Lapidus A."/>
            <person name="Lucas S."/>
            <person name="Cheng J.F."/>
            <person name="Han C."/>
            <person name="Tapia R."/>
            <person name="Goodwin L.A."/>
            <person name="Pitluck S."/>
            <person name="Ivanova N."/>
            <person name="Land M."/>
            <person name="Hauser L."/>
            <person name="Larimer F."/>
            <person name="Rohde M."/>
            <person name="Goker M."/>
            <person name="Detter J.C."/>
            <person name="Kyrpides N.C."/>
            <person name="Woyke T."/>
            <person name="Schaap P.J."/>
            <person name="Plugge C.M."/>
            <person name="Muyzer G."/>
            <person name="Kuever J."/>
            <person name="Pereira I.A."/>
            <person name="Parshina S.N."/>
            <person name="Bernier-Latmani R."/>
            <person name="Stams A.J."/>
            <person name="Klenk H.P."/>
        </authorList>
    </citation>
    <scope>NUCLEOTIDE SEQUENCE [LARGE SCALE GENOMIC DNA]</scope>
    <source>
        <strain evidence="3">ATCC 23193 / DSM 2154 / NCIB 8452 / DL</strain>
    </source>
</reference>
<dbReference type="RefSeq" id="WP_013841440.1">
    <property type="nucleotide sequence ID" value="NC_015589.1"/>
</dbReference>
<feature type="compositionally biased region" description="Pro residues" evidence="1">
    <location>
        <begin position="125"/>
        <end position="156"/>
    </location>
</feature>
<evidence type="ECO:0000313" key="2">
    <source>
        <dbReference type="EMBL" id="AEG59669.1"/>
    </source>
</evidence>
<dbReference type="KEGG" id="dru:Desru_1397"/>
<dbReference type="eggNOG" id="ENOG5033AUT">
    <property type="taxonomic scope" value="Bacteria"/>
</dbReference>
<keyword evidence="3" id="KW-1185">Reference proteome</keyword>
<gene>
    <name evidence="2" type="ordered locus">Desru_1397</name>
</gene>
<sequence>MTQYKINRKKRRINLPSRCNCYQNDYVDLVVEGAGIRLGRLSSLDIPAEVSAYIPRVEVRRRHYQNGELVCEDEKIYNSITVVHAPRHPSENPSGSSLPVFTPATGEKSKEQPAIAPSDQSLFPPQLPTAPNPEQPDAPEPPDIPSQPEPHPPPVAPFSAKPLRKNFPGHPSPSITINKKPLF</sequence>
<proteinExistence type="predicted"/>
<dbReference type="AlphaFoldDB" id="F6DQ91"/>
<dbReference type="STRING" id="696281.Desru_1397"/>
<evidence type="ECO:0000313" key="3">
    <source>
        <dbReference type="Proteomes" id="UP000009234"/>
    </source>
</evidence>
<name>F6DQ91_DESRL</name>
<dbReference type="Proteomes" id="UP000009234">
    <property type="component" value="Chromosome"/>
</dbReference>
<dbReference type="HOGENOM" id="CLU_1472946_0_0_9"/>
<organism evidence="2 3">
    <name type="scientific">Desulforamulus ruminis (strain ATCC 23193 / DSM 2154 / NCIMB 8452 / DL)</name>
    <name type="common">Desulfotomaculum ruminis</name>
    <dbReference type="NCBI Taxonomy" id="696281"/>
    <lineage>
        <taxon>Bacteria</taxon>
        <taxon>Bacillati</taxon>
        <taxon>Bacillota</taxon>
        <taxon>Clostridia</taxon>
        <taxon>Eubacteriales</taxon>
        <taxon>Peptococcaceae</taxon>
        <taxon>Desulforamulus</taxon>
    </lineage>
</organism>
<evidence type="ECO:0000256" key="1">
    <source>
        <dbReference type="SAM" id="MobiDB-lite"/>
    </source>
</evidence>
<feature type="region of interest" description="Disordered" evidence="1">
    <location>
        <begin position="85"/>
        <end position="183"/>
    </location>
</feature>
<dbReference type="OrthoDB" id="1787464at2"/>
<protein>
    <submittedName>
        <fullName evidence="2">Uncharacterized protein</fullName>
    </submittedName>
</protein>
<reference evidence="3" key="1">
    <citation type="submission" date="2011-05" db="EMBL/GenBank/DDBJ databases">
        <title>Complete sequence of Desulfotomaculum ruminis DSM 2154.</title>
        <authorList>
            <person name="Lucas S."/>
            <person name="Copeland A."/>
            <person name="Lapidus A."/>
            <person name="Cheng J.-F."/>
            <person name="Goodwin L."/>
            <person name="Pitluck S."/>
            <person name="Lu M."/>
            <person name="Detter J.C."/>
            <person name="Han C."/>
            <person name="Tapia R."/>
            <person name="Land M."/>
            <person name="Hauser L."/>
            <person name="Kyrpides N."/>
            <person name="Ivanova N."/>
            <person name="Mikhailova N."/>
            <person name="Pagani I."/>
            <person name="Stams A.J.M."/>
            <person name="Plugge C.M."/>
            <person name="Muyzer G."/>
            <person name="Kuever J."/>
            <person name="Parshina S.N."/>
            <person name="Ivanova A.E."/>
            <person name="Nazina T.N."/>
            <person name="Brambilla E."/>
            <person name="Spring S."/>
            <person name="Klenk H.-P."/>
            <person name="Woyke T."/>
        </authorList>
    </citation>
    <scope>NUCLEOTIDE SEQUENCE [LARGE SCALE GENOMIC DNA]</scope>
    <source>
        <strain evidence="3">ATCC 23193 / DSM 2154 / NCIB 8452 / DL</strain>
    </source>
</reference>
<dbReference type="EMBL" id="CP002780">
    <property type="protein sequence ID" value="AEG59669.1"/>
    <property type="molecule type" value="Genomic_DNA"/>
</dbReference>